<dbReference type="Proteomes" id="UP000006352">
    <property type="component" value="Unassembled WGS sequence"/>
</dbReference>
<name>J4IC61_9APHY</name>
<organism evidence="2 3">
    <name type="scientific">Fibroporia radiculosa</name>
    <dbReference type="NCBI Taxonomy" id="599839"/>
    <lineage>
        <taxon>Eukaryota</taxon>
        <taxon>Fungi</taxon>
        <taxon>Dikarya</taxon>
        <taxon>Basidiomycota</taxon>
        <taxon>Agaricomycotina</taxon>
        <taxon>Agaricomycetes</taxon>
        <taxon>Polyporales</taxon>
        <taxon>Fibroporiaceae</taxon>
        <taxon>Fibroporia</taxon>
    </lineage>
</organism>
<dbReference type="EMBL" id="HE797209">
    <property type="protein sequence ID" value="CCM05851.1"/>
    <property type="molecule type" value="Genomic_DNA"/>
</dbReference>
<evidence type="ECO:0000313" key="2">
    <source>
        <dbReference type="EMBL" id="CCM05851.1"/>
    </source>
</evidence>
<evidence type="ECO:0000313" key="3">
    <source>
        <dbReference type="Proteomes" id="UP000006352"/>
    </source>
</evidence>
<dbReference type="AlphaFoldDB" id="J4IC61"/>
<gene>
    <name evidence="2" type="ORF">FIBRA_08087</name>
</gene>
<dbReference type="GeneID" id="24100762"/>
<protein>
    <recommendedName>
        <fullName evidence="1">DUF6699 domain-containing protein</fullName>
    </recommendedName>
</protein>
<sequence>MAHPFQQRRQPVPGFYFPPQLFVWHPVFVPVHPAHPVQNDRCTRVQINPNLAKGDLAKGQMISWDLWCPLDFAFHGLKSALKGKQHTGLSYSLLAESATTPPVPQLTIRISQFQYKGSVTVTAHRQYVTIGDVLKRLQSALQETVTPEELKAAEKAELNADVTATFMDRIRAHPNPGSTWQAAYRRGVKRIDFLLDHHHFDGFEVVDQKRMDHVELRLLVS</sequence>
<dbReference type="RefSeq" id="XP_012185134.1">
    <property type="nucleotide sequence ID" value="XM_012329744.1"/>
</dbReference>
<dbReference type="HOGENOM" id="CLU_1250698_0_0_1"/>
<dbReference type="Pfam" id="PF20415">
    <property type="entry name" value="DUF6699"/>
    <property type="match status" value="1"/>
</dbReference>
<feature type="domain" description="DUF6699" evidence="1">
    <location>
        <begin position="63"/>
        <end position="205"/>
    </location>
</feature>
<reference evidence="2 3" key="1">
    <citation type="journal article" date="2012" name="Appl. Environ. Microbiol.">
        <title>Short-read sequencing for genomic analysis of the brown rot fungus Fibroporia radiculosa.</title>
        <authorList>
            <person name="Tang J.D."/>
            <person name="Perkins A.D."/>
            <person name="Sonstegard T.S."/>
            <person name="Schroeder S.G."/>
            <person name="Burgess S.C."/>
            <person name="Diehl S.V."/>
        </authorList>
    </citation>
    <scope>NUCLEOTIDE SEQUENCE [LARGE SCALE GENOMIC DNA]</scope>
    <source>
        <strain evidence="2 3">TFFH 294</strain>
    </source>
</reference>
<dbReference type="InterPro" id="IPR046522">
    <property type="entry name" value="DUF6699"/>
</dbReference>
<dbReference type="STRING" id="599839.J4IC61"/>
<keyword evidence="3" id="KW-1185">Reference proteome</keyword>
<dbReference type="InParanoid" id="J4IC61"/>
<accession>J4IC61</accession>
<evidence type="ECO:0000259" key="1">
    <source>
        <dbReference type="Pfam" id="PF20415"/>
    </source>
</evidence>
<dbReference type="OrthoDB" id="2783256at2759"/>
<proteinExistence type="predicted"/>